<reference evidence="3" key="2">
    <citation type="submission" date="2018-05" db="EMBL/GenBank/DDBJ databases">
        <title>OmerRS3 (Oryza meridionalis Reference Sequence Version 3).</title>
        <authorList>
            <person name="Zhang J."/>
            <person name="Kudrna D."/>
            <person name="Lee S."/>
            <person name="Talag J."/>
            <person name="Welchert J."/>
            <person name="Wing R.A."/>
        </authorList>
    </citation>
    <scope>NUCLEOTIDE SEQUENCE [LARGE SCALE GENOMIC DNA]</scope>
    <source>
        <strain evidence="3">cv. OR44</strain>
    </source>
</reference>
<accession>A0A0E0F144</accession>
<name>A0A0E0F144_9ORYZ</name>
<feature type="domain" description="NAD(P)-binding" evidence="2">
    <location>
        <begin position="126"/>
        <end position="254"/>
    </location>
</feature>
<proteinExistence type="predicted"/>
<protein>
    <recommendedName>
        <fullName evidence="2">NAD(P)-binding domain-containing protein</fullName>
    </recommendedName>
</protein>
<dbReference type="Pfam" id="PF13460">
    <property type="entry name" value="NAD_binding_10"/>
    <property type="match status" value="1"/>
</dbReference>
<dbReference type="PANTHER" id="PTHR10366:SF749">
    <property type="entry name" value="NAD DEPENDENT EPIMERASE_DEHYDRATASE FAMILY PROTEIN, EXPRESSED"/>
    <property type="match status" value="1"/>
</dbReference>
<dbReference type="Proteomes" id="UP000008021">
    <property type="component" value="Chromosome 10"/>
</dbReference>
<dbReference type="Gramene" id="OMERI10G15230.3">
    <property type="protein sequence ID" value="OMERI10G15230.3"/>
    <property type="gene ID" value="OMERI10G15230"/>
</dbReference>
<evidence type="ECO:0000313" key="4">
    <source>
        <dbReference type="Proteomes" id="UP000008021"/>
    </source>
</evidence>
<dbReference type="InterPro" id="IPR036291">
    <property type="entry name" value="NAD(P)-bd_dom_sf"/>
</dbReference>
<sequence length="402" mass="44644">MKQQASRIEDTSESGRLQFRFQPPHPHPSIPRFRLDRPNSVLSLFLSFYTTYTLSLFQGQSIYKVAGVGWVCAKCNRPLYHHHPSLLPVPALSSLVLLLVVDKFWLGMRMRESNEEEKKSVCVMDASGPLGHALVARLLRRGYTVHAATYPHPQHHPELEDEEEEEEYQQHPRLKLFRADPLDYHAIADAVHGCSGLFAIFNTPSSSQSQSLSCFLDEEEGMVEAEVRAAHNILEACAQTDTMERVVFNSSVTAVLWHALAKTLSERTAWALAMDRGVDMVAINAGLLTGPGLTAGHPYLKGAPDMYDHGVLVTVDVDFLADAHIAAYECPTAYGRYLCFNNAICRPEDAAKLAQMLISSAAAPRPPAPPSDELKVIPQRIHTKKLNKLMLDFTSGVYGDIN</sequence>
<evidence type="ECO:0000259" key="2">
    <source>
        <dbReference type="Pfam" id="PF13460"/>
    </source>
</evidence>
<dbReference type="PANTHER" id="PTHR10366">
    <property type="entry name" value="NAD DEPENDENT EPIMERASE/DEHYDRATASE"/>
    <property type="match status" value="1"/>
</dbReference>
<dbReference type="InterPro" id="IPR016040">
    <property type="entry name" value="NAD(P)-bd_dom"/>
</dbReference>
<dbReference type="InterPro" id="IPR050425">
    <property type="entry name" value="NAD(P)_dehydrat-like"/>
</dbReference>
<reference evidence="3" key="1">
    <citation type="submission" date="2015-04" db="UniProtKB">
        <authorList>
            <consortium name="EnsemblPlants"/>
        </authorList>
    </citation>
    <scope>IDENTIFICATION</scope>
</reference>
<dbReference type="GO" id="GO:0016616">
    <property type="term" value="F:oxidoreductase activity, acting on the CH-OH group of donors, NAD or NADP as acceptor"/>
    <property type="evidence" value="ECO:0007669"/>
    <property type="project" value="TreeGrafter"/>
</dbReference>
<dbReference type="AlphaFoldDB" id="A0A0E0F144"/>
<dbReference type="SUPFAM" id="SSF51735">
    <property type="entry name" value="NAD(P)-binding Rossmann-fold domains"/>
    <property type="match status" value="1"/>
</dbReference>
<evidence type="ECO:0000313" key="3">
    <source>
        <dbReference type="EnsemblPlants" id="OMERI10G15230.3"/>
    </source>
</evidence>
<organism evidence="3">
    <name type="scientific">Oryza meridionalis</name>
    <dbReference type="NCBI Taxonomy" id="40149"/>
    <lineage>
        <taxon>Eukaryota</taxon>
        <taxon>Viridiplantae</taxon>
        <taxon>Streptophyta</taxon>
        <taxon>Embryophyta</taxon>
        <taxon>Tracheophyta</taxon>
        <taxon>Spermatophyta</taxon>
        <taxon>Magnoliopsida</taxon>
        <taxon>Liliopsida</taxon>
        <taxon>Poales</taxon>
        <taxon>Poaceae</taxon>
        <taxon>BOP clade</taxon>
        <taxon>Oryzoideae</taxon>
        <taxon>Oryzeae</taxon>
        <taxon>Oryzinae</taxon>
        <taxon>Oryza</taxon>
    </lineage>
</organism>
<keyword evidence="1" id="KW-0560">Oxidoreductase</keyword>
<dbReference type="Gene3D" id="3.40.50.720">
    <property type="entry name" value="NAD(P)-binding Rossmann-like Domain"/>
    <property type="match status" value="2"/>
</dbReference>
<keyword evidence="4" id="KW-1185">Reference proteome</keyword>
<dbReference type="STRING" id="40149.A0A0E0F144"/>
<dbReference type="EnsemblPlants" id="OMERI10G15230.3">
    <property type="protein sequence ID" value="OMERI10G15230.3"/>
    <property type="gene ID" value="OMERI10G15230"/>
</dbReference>
<evidence type="ECO:0000256" key="1">
    <source>
        <dbReference type="ARBA" id="ARBA00023002"/>
    </source>
</evidence>